<proteinExistence type="predicted"/>
<evidence type="ECO:0000313" key="2">
    <source>
        <dbReference type="EMBL" id="GAA53998.1"/>
    </source>
</evidence>
<dbReference type="EMBL" id="DF143679">
    <property type="protein sequence ID" value="GAA53998.1"/>
    <property type="molecule type" value="Genomic_DNA"/>
</dbReference>
<evidence type="ECO:0000256" key="1">
    <source>
        <dbReference type="SAM" id="Phobius"/>
    </source>
</evidence>
<dbReference type="Proteomes" id="UP000008909">
    <property type="component" value="Unassembled WGS sequence"/>
</dbReference>
<keyword evidence="1" id="KW-0472">Membrane</keyword>
<feature type="transmembrane region" description="Helical" evidence="1">
    <location>
        <begin position="39"/>
        <end position="64"/>
    </location>
</feature>
<keyword evidence="3" id="KW-1185">Reference proteome</keyword>
<reference evidence="2" key="1">
    <citation type="journal article" date="2011" name="Genome Biol.">
        <title>The draft genome of the carcinogenic human liver fluke Clonorchis sinensis.</title>
        <authorList>
            <person name="Wang X."/>
            <person name="Chen W."/>
            <person name="Huang Y."/>
            <person name="Sun J."/>
            <person name="Men J."/>
            <person name="Liu H."/>
            <person name="Luo F."/>
            <person name="Guo L."/>
            <person name="Lv X."/>
            <person name="Deng C."/>
            <person name="Zhou C."/>
            <person name="Fan Y."/>
            <person name="Li X."/>
            <person name="Huang L."/>
            <person name="Hu Y."/>
            <person name="Liang C."/>
            <person name="Hu X."/>
            <person name="Xu J."/>
            <person name="Yu X."/>
        </authorList>
    </citation>
    <scope>NUCLEOTIDE SEQUENCE [LARGE SCALE GENOMIC DNA]</scope>
    <source>
        <strain evidence="2">Henan</strain>
    </source>
</reference>
<keyword evidence="1" id="KW-0812">Transmembrane</keyword>
<feature type="transmembrane region" description="Helical" evidence="1">
    <location>
        <begin position="102"/>
        <end position="124"/>
    </location>
</feature>
<dbReference type="AlphaFoldDB" id="G7YM17"/>
<reference key="2">
    <citation type="submission" date="2011-10" db="EMBL/GenBank/DDBJ databases">
        <title>The genome and transcriptome sequence of Clonorchis sinensis provide insights into the carcinogenic liver fluke.</title>
        <authorList>
            <person name="Wang X."/>
            <person name="Huang Y."/>
            <person name="Chen W."/>
            <person name="Liu H."/>
            <person name="Guo L."/>
            <person name="Chen Y."/>
            <person name="Luo F."/>
            <person name="Zhou W."/>
            <person name="Sun J."/>
            <person name="Mao Q."/>
            <person name="Liang P."/>
            <person name="Zhou C."/>
            <person name="Tian Y."/>
            <person name="Men J."/>
            <person name="Lv X."/>
            <person name="Huang L."/>
            <person name="Zhou J."/>
            <person name="Hu Y."/>
            <person name="Li R."/>
            <person name="Zhang F."/>
            <person name="Lei H."/>
            <person name="Li X."/>
            <person name="Hu X."/>
            <person name="Liang C."/>
            <person name="Xu J."/>
            <person name="Wu Z."/>
            <person name="Yu X."/>
        </authorList>
    </citation>
    <scope>NUCLEOTIDE SEQUENCE</scope>
    <source>
        <strain>Henan</strain>
    </source>
</reference>
<accession>G7YM17</accession>
<gene>
    <name evidence="2" type="ORF">CLF_111827</name>
</gene>
<evidence type="ECO:0000313" key="3">
    <source>
        <dbReference type="Proteomes" id="UP000008909"/>
    </source>
</evidence>
<sequence>MTSTKSINLKTHMDCLLFILVKVEDPGLTRMCGTKANAFLIPTYTAASLLVLIGKIVAYSFLWIQDSITCLAAMANCSILDGSYRSLLLLKLHRVLSETSPYLWAAVGVGLSVSLSVVGAAWYVHFSIIHHCRGHRTVLLAFAFRTALTNSHSGSCTSRTISQESLVPPLE</sequence>
<name>G7YM17_CLOSI</name>
<keyword evidence="1" id="KW-1133">Transmembrane helix</keyword>
<protein>
    <submittedName>
        <fullName evidence="2">Uncharacterized protein</fullName>
    </submittedName>
</protein>
<organism evidence="2 3">
    <name type="scientific">Clonorchis sinensis</name>
    <name type="common">Chinese liver fluke</name>
    <dbReference type="NCBI Taxonomy" id="79923"/>
    <lineage>
        <taxon>Eukaryota</taxon>
        <taxon>Metazoa</taxon>
        <taxon>Spiralia</taxon>
        <taxon>Lophotrochozoa</taxon>
        <taxon>Platyhelminthes</taxon>
        <taxon>Trematoda</taxon>
        <taxon>Digenea</taxon>
        <taxon>Opisthorchiida</taxon>
        <taxon>Opisthorchiata</taxon>
        <taxon>Opisthorchiidae</taxon>
        <taxon>Clonorchis</taxon>
    </lineage>
</organism>